<comment type="caution">
    <text evidence="6">The sequence shown here is derived from an EMBL/GenBank/DDBJ whole genome shotgun (WGS) entry which is preliminary data.</text>
</comment>
<dbReference type="AlphaFoldDB" id="A0A2N5Y3Z6"/>
<comment type="cofactor">
    <cofactor evidence="1">
        <name>FMN</name>
        <dbReference type="ChEBI" id="CHEBI:58210"/>
    </cofactor>
</comment>
<dbReference type="Pfam" id="PF01613">
    <property type="entry name" value="Flavin_Reduct"/>
    <property type="match status" value="1"/>
</dbReference>
<organism evidence="6 7">
    <name type="scientific">Kineobactrum sediminis</name>
    <dbReference type="NCBI Taxonomy" id="1905677"/>
    <lineage>
        <taxon>Bacteria</taxon>
        <taxon>Pseudomonadati</taxon>
        <taxon>Pseudomonadota</taxon>
        <taxon>Gammaproteobacteria</taxon>
        <taxon>Cellvibrionales</taxon>
        <taxon>Halieaceae</taxon>
        <taxon>Kineobactrum</taxon>
    </lineage>
</organism>
<gene>
    <name evidence="6" type="ORF">CWI75_06600</name>
</gene>
<keyword evidence="7" id="KW-1185">Reference proteome</keyword>
<feature type="domain" description="Flavin reductase like" evidence="5">
    <location>
        <begin position="23"/>
        <end position="175"/>
    </location>
</feature>
<proteinExistence type="inferred from homology"/>
<sequence>MHLQSTDLDGLESRYRAALVNSLSGFKPANLVGTADHTGHSNLAIMSSVVHLGSHPPLLALIIRPNPTARHTLDNILDTGCYTINHVGNQFVEAAHQTAARYPREQSEFAATGLEEHWVEGFAAPFVKQASIRMGLRLREHQQLEINDTHFLIGEIVLVDVPDHCVGDDGSVDISAAGSVALSGLDSYHDTRRLRRMAYAKPDLPPTPVA</sequence>
<name>A0A2N5Y3Z6_9GAMM</name>
<keyword evidence="3" id="KW-0288">FMN</keyword>
<accession>A0A2N5Y3Z6</accession>
<dbReference type="InterPro" id="IPR012349">
    <property type="entry name" value="Split_barrel_FMN-bd"/>
</dbReference>
<dbReference type="RefSeq" id="WP_101520688.1">
    <property type="nucleotide sequence ID" value="NZ_PKLZ01000003.1"/>
</dbReference>
<evidence type="ECO:0000256" key="3">
    <source>
        <dbReference type="ARBA" id="ARBA00022643"/>
    </source>
</evidence>
<dbReference type="Proteomes" id="UP000234845">
    <property type="component" value="Unassembled WGS sequence"/>
</dbReference>
<protein>
    <submittedName>
        <fullName evidence="6">Flavin oxidoreductase</fullName>
    </submittedName>
</protein>
<evidence type="ECO:0000313" key="6">
    <source>
        <dbReference type="EMBL" id="PLW83087.1"/>
    </source>
</evidence>
<dbReference type="EMBL" id="PKLZ01000003">
    <property type="protein sequence ID" value="PLW83087.1"/>
    <property type="molecule type" value="Genomic_DNA"/>
</dbReference>
<comment type="similarity">
    <text evidence="4">Belongs to the flavoredoxin family.</text>
</comment>
<dbReference type="GO" id="GO:0016646">
    <property type="term" value="F:oxidoreductase activity, acting on the CH-NH group of donors, NAD or NADP as acceptor"/>
    <property type="evidence" value="ECO:0007669"/>
    <property type="project" value="UniProtKB-ARBA"/>
</dbReference>
<keyword evidence="2" id="KW-0285">Flavoprotein</keyword>
<dbReference type="SMART" id="SM00903">
    <property type="entry name" value="Flavin_Reduct"/>
    <property type="match status" value="1"/>
</dbReference>
<evidence type="ECO:0000256" key="1">
    <source>
        <dbReference type="ARBA" id="ARBA00001917"/>
    </source>
</evidence>
<dbReference type="OrthoDB" id="5293996at2"/>
<dbReference type="Gene3D" id="2.30.110.10">
    <property type="entry name" value="Electron Transport, Fmn-binding Protein, Chain A"/>
    <property type="match status" value="1"/>
</dbReference>
<reference evidence="7" key="1">
    <citation type="submission" date="2017-11" db="EMBL/GenBank/DDBJ databases">
        <title>The draft genome sequence of Chromatocurvus sp. F02.</title>
        <authorList>
            <person name="Du Z.-J."/>
            <person name="Chang Y.-Q."/>
        </authorList>
    </citation>
    <scope>NUCLEOTIDE SEQUENCE [LARGE SCALE GENOMIC DNA]</scope>
    <source>
        <strain evidence="7">F02</strain>
    </source>
</reference>
<dbReference type="InterPro" id="IPR002563">
    <property type="entry name" value="Flavin_Rdtase-like_dom"/>
</dbReference>
<evidence type="ECO:0000256" key="2">
    <source>
        <dbReference type="ARBA" id="ARBA00022630"/>
    </source>
</evidence>
<evidence type="ECO:0000259" key="5">
    <source>
        <dbReference type="SMART" id="SM00903"/>
    </source>
</evidence>
<evidence type="ECO:0000313" key="7">
    <source>
        <dbReference type="Proteomes" id="UP000234845"/>
    </source>
</evidence>
<dbReference type="GO" id="GO:0010181">
    <property type="term" value="F:FMN binding"/>
    <property type="evidence" value="ECO:0007669"/>
    <property type="project" value="InterPro"/>
</dbReference>
<dbReference type="SUPFAM" id="SSF50475">
    <property type="entry name" value="FMN-binding split barrel"/>
    <property type="match status" value="1"/>
</dbReference>
<dbReference type="PANTHER" id="PTHR33798">
    <property type="entry name" value="FLAVOPROTEIN OXYGENASE"/>
    <property type="match status" value="1"/>
</dbReference>
<dbReference type="PANTHER" id="PTHR33798:SF5">
    <property type="entry name" value="FLAVIN REDUCTASE LIKE DOMAIN-CONTAINING PROTEIN"/>
    <property type="match status" value="1"/>
</dbReference>
<evidence type="ECO:0000256" key="4">
    <source>
        <dbReference type="ARBA" id="ARBA00038054"/>
    </source>
</evidence>